<gene>
    <name evidence="2" type="ORF">V0U79_10795</name>
</gene>
<evidence type="ECO:0000313" key="2">
    <source>
        <dbReference type="EMBL" id="MEE2526859.1"/>
    </source>
</evidence>
<feature type="signal peptide" evidence="1">
    <location>
        <begin position="1"/>
        <end position="23"/>
    </location>
</feature>
<dbReference type="RefSeq" id="WP_330199522.1">
    <property type="nucleotide sequence ID" value="NZ_JAZDRP010000006.1"/>
</dbReference>
<keyword evidence="1" id="KW-0732">Signal</keyword>
<evidence type="ECO:0008006" key="4">
    <source>
        <dbReference type="Google" id="ProtNLM"/>
    </source>
</evidence>
<evidence type="ECO:0000256" key="1">
    <source>
        <dbReference type="SAM" id="SignalP"/>
    </source>
</evidence>
<keyword evidence="3" id="KW-1185">Reference proteome</keyword>
<protein>
    <recommendedName>
        <fullName evidence="4">C-type lysozyme inhibitor domain-containing protein</fullName>
    </recommendedName>
</protein>
<sequence>MKIGVAIGMISFFILWLAPQADAQTRIACLDNRIMDGHSMAVQWRACDENSHNCLSWQEVNISPGDTAIMTLRHHNYEYLSSVYFEMSIQSGSGHFTRETMAGGRVNADLTTYQEALGYCGGRRWAACGDGTSTLYVTNDEAASTDWSCRRN</sequence>
<proteinExistence type="predicted"/>
<name>A0ABU7LU46_9PROT</name>
<comment type="caution">
    <text evidence="2">The sequence shown here is derived from an EMBL/GenBank/DDBJ whole genome shotgun (WGS) entry which is preliminary data.</text>
</comment>
<organism evidence="2 3">
    <name type="scientific">Hyphobacterium lacteum</name>
    <dbReference type="NCBI Taxonomy" id="3116575"/>
    <lineage>
        <taxon>Bacteria</taxon>
        <taxon>Pseudomonadati</taxon>
        <taxon>Pseudomonadota</taxon>
        <taxon>Alphaproteobacteria</taxon>
        <taxon>Maricaulales</taxon>
        <taxon>Maricaulaceae</taxon>
        <taxon>Hyphobacterium</taxon>
    </lineage>
</organism>
<dbReference type="Proteomes" id="UP001354971">
    <property type="component" value="Unassembled WGS sequence"/>
</dbReference>
<dbReference type="EMBL" id="JAZDRP010000006">
    <property type="protein sequence ID" value="MEE2526859.1"/>
    <property type="molecule type" value="Genomic_DNA"/>
</dbReference>
<reference evidence="2 3" key="1">
    <citation type="submission" date="2024-01" db="EMBL/GenBank/DDBJ databases">
        <title>Hyphobacterium bacterium isolated from marine sediment.</title>
        <authorList>
            <person name="Zhao S."/>
        </authorList>
    </citation>
    <scope>NUCLEOTIDE SEQUENCE [LARGE SCALE GENOMIC DNA]</scope>
    <source>
        <strain evidence="3">HN65</strain>
    </source>
</reference>
<evidence type="ECO:0000313" key="3">
    <source>
        <dbReference type="Proteomes" id="UP001354971"/>
    </source>
</evidence>
<accession>A0ABU7LU46</accession>
<feature type="chain" id="PRO_5047377454" description="C-type lysozyme inhibitor domain-containing protein" evidence="1">
    <location>
        <begin position="24"/>
        <end position="152"/>
    </location>
</feature>